<evidence type="ECO:0000313" key="2">
    <source>
        <dbReference type="Proteomes" id="UP000249390"/>
    </source>
</evidence>
<name>A0A328E8B9_9ASTE</name>
<gene>
    <name evidence="1" type="ORF">DM860_004608</name>
</gene>
<accession>A0A328E8B9</accession>
<organism evidence="1 2">
    <name type="scientific">Cuscuta australis</name>
    <dbReference type="NCBI Taxonomy" id="267555"/>
    <lineage>
        <taxon>Eukaryota</taxon>
        <taxon>Viridiplantae</taxon>
        <taxon>Streptophyta</taxon>
        <taxon>Embryophyta</taxon>
        <taxon>Tracheophyta</taxon>
        <taxon>Spermatophyta</taxon>
        <taxon>Magnoliopsida</taxon>
        <taxon>eudicotyledons</taxon>
        <taxon>Gunneridae</taxon>
        <taxon>Pentapetalae</taxon>
        <taxon>asterids</taxon>
        <taxon>lamiids</taxon>
        <taxon>Solanales</taxon>
        <taxon>Convolvulaceae</taxon>
        <taxon>Cuscuteae</taxon>
        <taxon>Cuscuta</taxon>
        <taxon>Cuscuta subgen. Grammica</taxon>
        <taxon>Cuscuta sect. Cleistogrammica</taxon>
    </lineage>
</organism>
<keyword evidence="2" id="KW-1185">Reference proteome</keyword>
<dbReference type="EMBL" id="NQVE01000015">
    <property type="protein sequence ID" value="RAL54137.1"/>
    <property type="molecule type" value="Genomic_DNA"/>
</dbReference>
<dbReference type="PANTHER" id="PTHR33623">
    <property type="entry name" value="OS04G0572500 PROTEIN"/>
    <property type="match status" value="1"/>
</dbReference>
<dbReference type="PANTHER" id="PTHR33623:SF17">
    <property type="entry name" value="DUF4378 DOMAIN-CONTAINING PROTEIN"/>
    <property type="match status" value="1"/>
</dbReference>
<dbReference type="AlphaFoldDB" id="A0A328E8B9"/>
<comment type="caution">
    <text evidence="1">The sequence shown here is derived from an EMBL/GenBank/DDBJ whole genome shotgun (WGS) entry which is preliminary data.</text>
</comment>
<sequence>METLINRKTVCPTSPDDGYKPRRLLKDFLNEDDYHHHPKESSKLMAAAAATSRGGRSKTAASTAISAIPKAMLGIVVRLIIPFRASSRKSIDLQEGPTAGLKVKDILRWDLTEEECDKFAVSLFRDVVSFDSTNGCTTATTSAASSQKSSWCDINFRAGDFSASLGKIPGVGEVEKVGKENVFSCDESVGGHFREENQMVPQLHLGYEEKEQHSPVSILDDSPFRDEDEETFSSNPILHECNNNGVRRCCYNNQECSSSYEWEIEEKREAYIRDMEMAAGGITSWHKFEQERDHICFHLELQVLRDLVDEALLDLFLPAKLIYE</sequence>
<evidence type="ECO:0008006" key="3">
    <source>
        <dbReference type="Google" id="ProtNLM"/>
    </source>
</evidence>
<evidence type="ECO:0000313" key="1">
    <source>
        <dbReference type="EMBL" id="RAL54137.1"/>
    </source>
</evidence>
<dbReference type="Proteomes" id="UP000249390">
    <property type="component" value="Unassembled WGS sequence"/>
</dbReference>
<protein>
    <recommendedName>
        <fullName evidence="3">DUF4378 domain-containing protein</fullName>
    </recommendedName>
</protein>
<proteinExistence type="predicted"/>
<reference evidence="1 2" key="1">
    <citation type="submission" date="2018-06" db="EMBL/GenBank/DDBJ databases">
        <title>The Genome of Cuscuta australis (Dodder) Provides Insight into the Evolution of Plant Parasitism.</title>
        <authorList>
            <person name="Liu H."/>
        </authorList>
    </citation>
    <scope>NUCLEOTIDE SEQUENCE [LARGE SCALE GENOMIC DNA]</scope>
    <source>
        <strain evidence="2">cv. Yunnan</strain>
        <tissue evidence="1">Vines</tissue>
    </source>
</reference>